<reference evidence="2" key="1">
    <citation type="submission" date="2023-03" db="EMBL/GenBank/DDBJ databases">
        <title>Andean soil-derived lignocellulolytic bacterial consortium as a source of novel taxa and putative plastic-active enzymes.</title>
        <authorList>
            <person name="Diaz-Garcia L."/>
            <person name="Chuvochina M."/>
            <person name="Feuerriegel G."/>
            <person name="Bunk B."/>
            <person name="Sproer C."/>
            <person name="Streit W.R."/>
            <person name="Rodriguez L.M."/>
            <person name="Overmann J."/>
            <person name="Jimenez D.J."/>
        </authorList>
    </citation>
    <scope>NUCLEOTIDE SEQUENCE</scope>
    <source>
        <strain evidence="2">MAG 7</strain>
    </source>
</reference>
<name>A0AAJ5WX37_9BACT</name>
<protein>
    <submittedName>
        <fullName evidence="2">Uncharacterized protein</fullName>
    </submittedName>
</protein>
<accession>A0AAJ5WX37</accession>
<evidence type="ECO:0000313" key="3">
    <source>
        <dbReference type="Proteomes" id="UP001220610"/>
    </source>
</evidence>
<evidence type="ECO:0000313" key="2">
    <source>
        <dbReference type="EMBL" id="WEK37814.1"/>
    </source>
</evidence>
<gene>
    <name evidence="2" type="ORF">P0Y53_09900</name>
</gene>
<keyword evidence="1" id="KW-0472">Membrane</keyword>
<dbReference type="EMBL" id="CP119311">
    <property type="protein sequence ID" value="WEK37814.1"/>
    <property type="molecule type" value="Genomic_DNA"/>
</dbReference>
<dbReference type="AlphaFoldDB" id="A0AAJ5WX37"/>
<keyword evidence="1" id="KW-1133">Transmembrane helix</keyword>
<keyword evidence="1" id="KW-0812">Transmembrane</keyword>
<sequence>MKLYDVLIKNTRNYIVLLVLLSALTFFFIRFMKRPVEPDDKISWTVRYLPYLQFQDTEGKVVQTVDSLASPRTPNLLPTLLYYFNPNKTDQRQAALQLLDSLKGSRMVRLWLIATRGQDELPDFQQQLPPSSPHQVSVVYDFKQSRDKAFAIRKNLPFLVVYGEEKRIRGIDHLPVTQVRLDTLLKVMPLPVVKQ</sequence>
<organism evidence="2 3">
    <name type="scientific">Candidatus Pseudobacter hemicellulosilyticus</name>
    <dbReference type="NCBI Taxonomy" id="3121375"/>
    <lineage>
        <taxon>Bacteria</taxon>
        <taxon>Pseudomonadati</taxon>
        <taxon>Bacteroidota</taxon>
        <taxon>Chitinophagia</taxon>
        <taxon>Chitinophagales</taxon>
        <taxon>Chitinophagaceae</taxon>
        <taxon>Pseudobacter</taxon>
    </lineage>
</organism>
<feature type="transmembrane region" description="Helical" evidence="1">
    <location>
        <begin position="12"/>
        <end position="32"/>
    </location>
</feature>
<evidence type="ECO:0000256" key="1">
    <source>
        <dbReference type="SAM" id="Phobius"/>
    </source>
</evidence>
<dbReference type="Proteomes" id="UP001220610">
    <property type="component" value="Chromosome"/>
</dbReference>
<proteinExistence type="predicted"/>